<dbReference type="EMBL" id="JBHUPD010000004">
    <property type="protein sequence ID" value="MFD2874235.1"/>
    <property type="molecule type" value="Genomic_DNA"/>
</dbReference>
<dbReference type="RefSeq" id="WP_377188519.1">
    <property type="nucleotide sequence ID" value="NZ_JBHUPD010000004.1"/>
</dbReference>
<feature type="domain" description="RNA polymerase sigma-70 region 2" evidence="5">
    <location>
        <begin position="29"/>
        <end position="95"/>
    </location>
</feature>
<sequence length="191" mass="22205">MFKSDDERIQDKLLLLKLKEGSIEAFDALYDKHWKSVYSAAFKRLQDPDQAKDITQDIFLQLWLKREESRIDNLPAYLHIATRNKVYNCMEKERRFVPVPELMLQLKSSRDQTDADLIRKDFEAACEALINTLTTSQQHIFRMRYQQDMSTSEIADVLSISRKTVQNQLGKAVAQLRASLLLLSIIILIGQ</sequence>
<evidence type="ECO:0000256" key="3">
    <source>
        <dbReference type="ARBA" id="ARBA00023082"/>
    </source>
</evidence>
<dbReference type="PANTHER" id="PTHR43133">
    <property type="entry name" value="RNA POLYMERASE ECF-TYPE SIGMA FACTO"/>
    <property type="match status" value="1"/>
</dbReference>
<evidence type="ECO:0000256" key="4">
    <source>
        <dbReference type="ARBA" id="ARBA00023163"/>
    </source>
</evidence>
<reference evidence="8" key="1">
    <citation type="journal article" date="2019" name="Int. J. Syst. Evol. Microbiol.">
        <title>The Global Catalogue of Microorganisms (GCM) 10K type strain sequencing project: providing services to taxonomists for standard genome sequencing and annotation.</title>
        <authorList>
            <consortium name="The Broad Institute Genomics Platform"/>
            <consortium name="The Broad Institute Genome Sequencing Center for Infectious Disease"/>
            <person name="Wu L."/>
            <person name="Ma J."/>
        </authorList>
    </citation>
    <scope>NUCLEOTIDE SEQUENCE [LARGE SCALE GENOMIC DNA]</scope>
    <source>
        <strain evidence="8">KCTC 22437</strain>
    </source>
</reference>
<dbReference type="InterPro" id="IPR007627">
    <property type="entry name" value="RNA_pol_sigma70_r2"/>
</dbReference>
<dbReference type="Gene3D" id="1.10.1740.10">
    <property type="match status" value="1"/>
</dbReference>
<evidence type="ECO:0000313" key="8">
    <source>
        <dbReference type="Proteomes" id="UP001597557"/>
    </source>
</evidence>
<gene>
    <name evidence="7" type="ORF">ACFS5N_17265</name>
</gene>
<keyword evidence="2" id="KW-0805">Transcription regulation</keyword>
<dbReference type="InterPro" id="IPR014284">
    <property type="entry name" value="RNA_pol_sigma-70_dom"/>
</dbReference>
<evidence type="ECO:0000256" key="1">
    <source>
        <dbReference type="ARBA" id="ARBA00010641"/>
    </source>
</evidence>
<protein>
    <submittedName>
        <fullName evidence="7">RNA polymerase sigma factor</fullName>
    </submittedName>
</protein>
<evidence type="ECO:0000259" key="5">
    <source>
        <dbReference type="Pfam" id="PF04542"/>
    </source>
</evidence>
<dbReference type="Gene3D" id="1.10.10.10">
    <property type="entry name" value="Winged helix-like DNA-binding domain superfamily/Winged helix DNA-binding domain"/>
    <property type="match status" value="1"/>
</dbReference>
<dbReference type="SUPFAM" id="SSF88659">
    <property type="entry name" value="Sigma3 and sigma4 domains of RNA polymerase sigma factors"/>
    <property type="match status" value="1"/>
</dbReference>
<dbReference type="InterPro" id="IPR036388">
    <property type="entry name" value="WH-like_DNA-bd_sf"/>
</dbReference>
<accession>A0ABW5YH50</accession>
<dbReference type="Pfam" id="PF04542">
    <property type="entry name" value="Sigma70_r2"/>
    <property type="match status" value="1"/>
</dbReference>
<dbReference type="InterPro" id="IPR013324">
    <property type="entry name" value="RNA_pol_sigma_r3/r4-like"/>
</dbReference>
<comment type="caution">
    <text evidence="7">The sequence shown here is derived from an EMBL/GenBank/DDBJ whole genome shotgun (WGS) entry which is preliminary data.</text>
</comment>
<comment type="similarity">
    <text evidence="1">Belongs to the sigma-70 factor family. ECF subfamily.</text>
</comment>
<dbReference type="InterPro" id="IPR013325">
    <property type="entry name" value="RNA_pol_sigma_r2"/>
</dbReference>
<dbReference type="Pfam" id="PF08281">
    <property type="entry name" value="Sigma70_r4_2"/>
    <property type="match status" value="1"/>
</dbReference>
<dbReference type="InterPro" id="IPR039425">
    <property type="entry name" value="RNA_pol_sigma-70-like"/>
</dbReference>
<evidence type="ECO:0000256" key="2">
    <source>
        <dbReference type="ARBA" id="ARBA00023015"/>
    </source>
</evidence>
<evidence type="ECO:0000313" key="7">
    <source>
        <dbReference type="EMBL" id="MFD2874235.1"/>
    </source>
</evidence>
<dbReference type="CDD" id="cd06171">
    <property type="entry name" value="Sigma70_r4"/>
    <property type="match status" value="1"/>
</dbReference>
<name>A0ABW5YH50_9SPHI</name>
<dbReference type="Proteomes" id="UP001597557">
    <property type="component" value="Unassembled WGS sequence"/>
</dbReference>
<dbReference type="InterPro" id="IPR013249">
    <property type="entry name" value="RNA_pol_sigma70_r4_t2"/>
</dbReference>
<feature type="domain" description="RNA polymerase sigma factor 70 region 4 type 2" evidence="6">
    <location>
        <begin position="127"/>
        <end position="176"/>
    </location>
</feature>
<evidence type="ECO:0000259" key="6">
    <source>
        <dbReference type="Pfam" id="PF08281"/>
    </source>
</evidence>
<keyword evidence="4" id="KW-0804">Transcription</keyword>
<dbReference type="NCBIfam" id="TIGR02937">
    <property type="entry name" value="sigma70-ECF"/>
    <property type="match status" value="1"/>
</dbReference>
<dbReference type="PANTHER" id="PTHR43133:SF46">
    <property type="entry name" value="RNA POLYMERASE SIGMA-70 FACTOR ECF SUBFAMILY"/>
    <property type="match status" value="1"/>
</dbReference>
<organism evidence="7 8">
    <name type="scientific">Mucilaginibacter ximonensis</name>
    <dbReference type="NCBI Taxonomy" id="538021"/>
    <lineage>
        <taxon>Bacteria</taxon>
        <taxon>Pseudomonadati</taxon>
        <taxon>Bacteroidota</taxon>
        <taxon>Sphingobacteriia</taxon>
        <taxon>Sphingobacteriales</taxon>
        <taxon>Sphingobacteriaceae</taxon>
        <taxon>Mucilaginibacter</taxon>
    </lineage>
</organism>
<keyword evidence="3" id="KW-0731">Sigma factor</keyword>
<keyword evidence="8" id="KW-1185">Reference proteome</keyword>
<proteinExistence type="inferred from homology"/>
<dbReference type="SUPFAM" id="SSF88946">
    <property type="entry name" value="Sigma2 domain of RNA polymerase sigma factors"/>
    <property type="match status" value="1"/>
</dbReference>